<name>A0A6C0F4P0_9ZZZZ</name>
<sequence>MHFCSKCENMYYIRIDAENTNKLIYYCRNCGNEESLMGEENACVIKTQLKKGQQNFTHIINKYTKLDPTLPRINRILCPNAECSTNTESVPREIIYIRYDEVNMKYVYLCSTCDTVWKTEDQK</sequence>
<dbReference type="EMBL" id="MN739031">
    <property type="protein sequence ID" value="QHT36174.1"/>
    <property type="molecule type" value="Genomic_DNA"/>
</dbReference>
<evidence type="ECO:0000313" key="2">
    <source>
        <dbReference type="EMBL" id="QHT36174.1"/>
    </source>
</evidence>
<evidence type="ECO:0000259" key="1">
    <source>
        <dbReference type="Pfam" id="PF02150"/>
    </source>
</evidence>
<dbReference type="AlphaFoldDB" id="A0A6C0F4P0"/>
<dbReference type="Pfam" id="PF02150">
    <property type="entry name" value="Zn_ribbon_RPB9"/>
    <property type="match status" value="1"/>
</dbReference>
<dbReference type="GO" id="GO:0006351">
    <property type="term" value="P:DNA-templated transcription"/>
    <property type="evidence" value="ECO:0007669"/>
    <property type="project" value="InterPro"/>
</dbReference>
<organism evidence="2">
    <name type="scientific">viral metagenome</name>
    <dbReference type="NCBI Taxonomy" id="1070528"/>
    <lineage>
        <taxon>unclassified sequences</taxon>
        <taxon>metagenomes</taxon>
        <taxon>organismal metagenomes</taxon>
    </lineage>
</organism>
<accession>A0A6C0F4P0</accession>
<dbReference type="Gene3D" id="2.20.25.10">
    <property type="match status" value="2"/>
</dbReference>
<reference evidence="2" key="1">
    <citation type="journal article" date="2020" name="Nature">
        <title>Giant virus diversity and host interactions through global metagenomics.</title>
        <authorList>
            <person name="Schulz F."/>
            <person name="Roux S."/>
            <person name="Paez-Espino D."/>
            <person name="Jungbluth S."/>
            <person name="Walsh D.A."/>
            <person name="Denef V.J."/>
            <person name="McMahon K.D."/>
            <person name="Konstantinidis K.T."/>
            <person name="Eloe-Fadrosh E.A."/>
            <person name="Kyrpides N.C."/>
            <person name="Woyke T."/>
        </authorList>
    </citation>
    <scope>NUCLEOTIDE SEQUENCE</scope>
    <source>
        <strain evidence="2">GVMAG-M-3300009182-46</strain>
    </source>
</reference>
<dbReference type="InterPro" id="IPR001529">
    <property type="entry name" value="Zn_ribbon_RPB9"/>
</dbReference>
<feature type="domain" description="DNA-directed RNA polymerase II subunit RPB9-like zinc ribbon" evidence="1">
    <location>
        <begin position="1"/>
        <end position="34"/>
    </location>
</feature>
<dbReference type="SUPFAM" id="SSF57783">
    <property type="entry name" value="Zinc beta-ribbon"/>
    <property type="match status" value="1"/>
</dbReference>
<protein>
    <recommendedName>
        <fullName evidence="1">DNA-directed RNA polymerase II subunit RPB9-like zinc ribbon domain-containing protein</fullName>
    </recommendedName>
</protein>
<proteinExistence type="predicted"/>